<dbReference type="RefSeq" id="WP_265765186.1">
    <property type="nucleotide sequence ID" value="NZ_JAGGJA010000003.1"/>
</dbReference>
<sequence>MFRISHFCKSLLMLVIIGITVSTCNDDLSPLSGIEERSINDLSVDATVAVSQENPGGATANEGSLKLTDGDKNSKFLIFGYTSDFWMEQSFDEGVTVNAYTLTSGNDAPPRDPQSWTFEGSDNGEDWEVIEEISDATFSLRNKTAIYELDSEVTYQQYRLSITANAGSSLLQISEWRLLNIEG</sequence>
<comment type="caution">
    <text evidence="3">The sequence shown here is derived from an EMBL/GenBank/DDBJ whole genome shotgun (WGS) entry which is preliminary data.</text>
</comment>
<feature type="chain" id="PRO_5045525029" evidence="1">
    <location>
        <begin position="25"/>
        <end position="183"/>
    </location>
</feature>
<evidence type="ECO:0000313" key="4">
    <source>
        <dbReference type="Proteomes" id="UP001207918"/>
    </source>
</evidence>
<keyword evidence="1" id="KW-0732">Signal</keyword>
<protein>
    <submittedName>
        <fullName evidence="3">Discoidin domain-containing protein</fullName>
    </submittedName>
</protein>
<organism evidence="3 4">
    <name type="scientific">Fodinibius salsisoli</name>
    <dbReference type="NCBI Taxonomy" id="2820877"/>
    <lineage>
        <taxon>Bacteria</taxon>
        <taxon>Pseudomonadati</taxon>
        <taxon>Balneolota</taxon>
        <taxon>Balneolia</taxon>
        <taxon>Balneolales</taxon>
        <taxon>Balneolaceae</taxon>
        <taxon>Fodinibius</taxon>
    </lineage>
</organism>
<keyword evidence="4" id="KW-1185">Reference proteome</keyword>
<accession>A0ABT3PKV0</accession>
<evidence type="ECO:0000313" key="3">
    <source>
        <dbReference type="EMBL" id="MCW9706480.1"/>
    </source>
</evidence>
<gene>
    <name evidence="3" type="ORF">J6I44_06420</name>
</gene>
<evidence type="ECO:0000256" key="1">
    <source>
        <dbReference type="SAM" id="SignalP"/>
    </source>
</evidence>
<feature type="domain" description="F5/8 type C" evidence="2">
    <location>
        <begin position="58"/>
        <end position="173"/>
    </location>
</feature>
<dbReference type="Pfam" id="PF00754">
    <property type="entry name" value="F5_F8_type_C"/>
    <property type="match status" value="1"/>
</dbReference>
<dbReference type="SUPFAM" id="SSF49785">
    <property type="entry name" value="Galactose-binding domain-like"/>
    <property type="match status" value="1"/>
</dbReference>
<proteinExistence type="predicted"/>
<dbReference type="EMBL" id="JAGGJA010000003">
    <property type="protein sequence ID" value="MCW9706480.1"/>
    <property type="molecule type" value="Genomic_DNA"/>
</dbReference>
<evidence type="ECO:0000259" key="2">
    <source>
        <dbReference type="Pfam" id="PF00754"/>
    </source>
</evidence>
<dbReference type="InterPro" id="IPR008979">
    <property type="entry name" value="Galactose-bd-like_sf"/>
</dbReference>
<dbReference type="Proteomes" id="UP001207918">
    <property type="component" value="Unassembled WGS sequence"/>
</dbReference>
<name>A0ABT3PKV0_9BACT</name>
<dbReference type="InterPro" id="IPR000421">
    <property type="entry name" value="FA58C"/>
</dbReference>
<feature type="signal peptide" evidence="1">
    <location>
        <begin position="1"/>
        <end position="24"/>
    </location>
</feature>
<dbReference type="Gene3D" id="2.60.120.260">
    <property type="entry name" value="Galactose-binding domain-like"/>
    <property type="match status" value="1"/>
</dbReference>
<reference evidence="3 4" key="1">
    <citation type="submission" date="2021-03" db="EMBL/GenBank/DDBJ databases">
        <title>Aliifodinibius sp. nov., a new bacterium isolated from saline soil.</title>
        <authorList>
            <person name="Galisteo C."/>
            <person name="De La Haba R."/>
            <person name="Sanchez-Porro C."/>
            <person name="Ventosa A."/>
        </authorList>
    </citation>
    <scope>NUCLEOTIDE SEQUENCE [LARGE SCALE GENOMIC DNA]</scope>
    <source>
        <strain evidence="3 4">1BSP15-2V2</strain>
    </source>
</reference>